<protein>
    <submittedName>
        <fullName evidence="1">HEAT repeat protein</fullName>
    </submittedName>
</protein>
<name>A0A517XLK0_9BACT</name>
<gene>
    <name evidence="1" type="ORF">ETAA1_02640</name>
</gene>
<evidence type="ECO:0000313" key="2">
    <source>
        <dbReference type="Proteomes" id="UP000319576"/>
    </source>
</evidence>
<dbReference type="AlphaFoldDB" id="A0A517XLK0"/>
<dbReference type="SMART" id="SM00567">
    <property type="entry name" value="EZ_HEAT"/>
    <property type="match status" value="4"/>
</dbReference>
<sequence length="236" mass="24503">MEPLTPQVMHKLVFTILVHGLPDAQTGIALDVLTDAQKNPNGQVRELAVVALAELAVSPSKRVAALTTALKDPYARVRRRAARALGDFGTHALAALPALVNCLRDPDPSVRRDAAGTSGRLGPAAQAAAPGLVTMLGEPETRTRVVAAASLRKVGRPALGAVVQGLGHIDPELRGRCATLLGQMAPDDPQVAAALRLVVEDDDAEVRRRAGEALTHTPSPMDTTAPVGAGVMVAMA</sequence>
<dbReference type="EMBL" id="CP036273">
    <property type="protein sequence ID" value="QDU18378.1"/>
    <property type="molecule type" value="Genomic_DNA"/>
</dbReference>
<dbReference type="RefSeq" id="WP_202920578.1">
    <property type="nucleotide sequence ID" value="NZ_CP036273.1"/>
</dbReference>
<evidence type="ECO:0000313" key="1">
    <source>
        <dbReference type="EMBL" id="QDU18378.1"/>
    </source>
</evidence>
<dbReference type="KEGG" id="uli:ETAA1_02640"/>
<proteinExistence type="predicted"/>
<dbReference type="Proteomes" id="UP000319576">
    <property type="component" value="Chromosome"/>
</dbReference>
<reference evidence="1 2" key="1">
    <citation type="submission" date="2019-02" db="EMBL/GenBank/DDBJ databases">
        <title>Deep-cultivation of Planctomycetes and their phenomic and genomic characterization uncovers novel biology.</title>
        <authorList>
            <person name="Wiegand S."/>
            <person name="Jogler M."/>
            <person name="Boedeker C."/>
            <person name="Pinto D."/>
            <person name="Vollmers J."/>
            <person name="Rivas-Marin E."/>
            <person name="Kohn T."/>
            <person name="Peeters S.H."/>
            <person name="Heuer A."/>
            <person name="Rast P."/>
            <person name="Oberbeckmann S."/>
            <person name="Bunk B."/>
            <person name="Jeske O."/>
            <person name="Meyerdierks A."/>
            <person name="Storesund J.E."/>
            <person name="Kallscheuer N."/>
            <person name="Luecker S."/>
            <person name="Lage O.M."/>
            <person name="Pohl T."/>
            <person name="Merkel B.J."/>
            <person name="Hornburger P."/>
            <person name="Mueller R.-W."/>
            <person name="Bruemmer F."/>
            <person name="Labrenz M."/>
            <person name="Spormann A.M."/>
            <person name="Op den Camp H."/>
            <person name="Overmann J."/>
            <person name="Amann R."/>
            <person name="Jetten M.S.M."/>
            <person name="Mascher T."/>
            <person name="Medema M.H."/>
            <person name="Devos D.P."/>
            <person name="Kaster A.-K."/>
            <person name="Ovreas L."/>
            <person name="Rohde M."/>
            <person name="Galperin M.Y."/>
            <person name="Jogler C."/>
        </authorList>
    </citation>
    <scope>NUCLEOTIDE SEQUENCE [LARGE SCALE GENOMIC DNA]</scope>
    <source>
        <strain evidence="1 2">ETA_A1</strain>
    </source>
</reference>
<dbReference type="GO" id="GO:0016491">
    <property type="term" value="F:oxidoreductase activity"/>
    <property type="evidence" value="ECO:0007669"/>
    <property type="project" value="TreeGrafter"/>
</dbReference>
<dbReference type="InterPro" id="IPR011989">
    <property type="entry name" value="ARM-like"/>
</dbReference>
<dbReference type="InterPro" id="IPR004155">
    <property type="entry name" value="PBS_lyase_HEAT"/>
</dbReference>
<dbReference type="Gene3D" id="1.25.10.10">
    <property type="entry name" value="Leucine-rich Repeat Variant"/>
    <property type="match status" value="3"/>
</dbReference>
<dbReference type="InterPro" id="IPR016024">
    <property type="entry name" value="ARM-type_fold"/>
</dbReference>
<keyword evidence="2" id="KW-1185">Reference proteome</keyword>
<dbReference type="PANTHER" id="PTHR12697">
    <property type="entry name" value="PBS LYASE HEAT-LIKE PROTEIN"/>
    <property type="match status" value="1"/>
</dbReference>
<organism evidence="1 2">
    <name type="scientific">Urbifossiella limnaea</name>
    <dbReference type="NCBI Taxonomy" id="2528023"/>
    <lineage>
        <taxon>Bacteria</taxon>
        <taxon>Pseudomonadati</taxon>
        <taxon>Planctomycetota</taxon>
        <taxon>Planctomycetia</taxon>
        <taxon>Gemmatales</taxon>
        <taxon>Gemmataceae</taxon>
        <taxon>Urbifossiella</taxon>
    </lineage>
</organism>
<accession>A0A517XLK0</accession>
<dbReference type="Pfam" id="PF13646">
    <property type="entry name" value="HEAT_2"/>
    <property type="match status" value="1"/>
</dbReference>
<dbReference type="PANTHER" id="PTHR12697:SF5">
    <property type="entry name" value="DEOXYHYPUSINE HYDROXYLASE"/>
    <property type="match status" value="1"/>
</dbReference>
<dbReference type="SUPFAM" id="SSF48371">
    <property type="entry name" value="ARM repeat"/>
    <property type="match status" value="1"/>
</dbReference>